<accession>A0AC61R1P6</accession>
<comment type="caution">
    <text evidence="1">The sequence shown here is derived from an EMBL/GenBank/DDBJ whole genome shotgun (WGS) entry which is preliminary data.</text>
</comment>
<organism evidence="1 2">
    <name type="scientific">Hominisplanchenecus murintestinalis</name>
    <dbReference type="NCBI Taxonomy" id="2941517"/>
    <lineage>
        <taxon>Bacteria</taxon>
        <taxon>Bacillati</taxon>
        <taxon>Bacillota</taxon>
        <taxon>Clostridia</taxon>
        <taxon>Lachnospirales</taxon>
        <taxon>Lachnospiraceae</taxon>
        <taxon>Hominisplanchenecus</taxon>
    </lineage>
</organism>
<dbReference type="Proteomes" id="UP000307720">
    <property type="component" value="Unassembled WGS sequence"/>
</dbReference>
<proteinExistence type="predicted"/>
<protein>
    <submittedName>
        <fullName evidence="1">Uncharacterized protein</fullName>
    </submittedName>
</protein>
<evidence type="ECO:0000313" key="1">
    <source>
        <dbReference type="EMBL" id="TGX99893.1"/>
    </source>
</evidence>
<reference evidence="1" key="1">
    <citation type="submission" date="2019-04" db="EMBL/GenBank/DDBJ databases">
        <title>Microbes associate with the intestines of laboratory mice.</title>
        <authorList>
            <person name="Navarre W."/>
            <person name="Wong E."/>
            <person name="Huang K."/>
            <person name="Tropini C."/>
            <person name="Ng K."/>
            <person name="Yu B."/>
        </authorList>
    </citation>
    <scope>NUCLEOTIDE SEQUENCE</scope>
    <source>
        <strain evidence="1">NM72_1-8</strain>
    </source>
</reference>
<gene>
    <name evidence="1" type="ORF">E5357_03985</name>
</gene>
<sequence length="71" mass="7917">MENTVVAGRTGALVDIREVAVDKELSREERIAEFVRQIKDPYRFKCGRFTVQASFAAGGATLEECIKGILR</sequence>
<evidence type="ECO:0000313" key="2">
    <source>
        <dbReference type="Proteomes" id="UP000307720"/>
    </source>
</evidence>
<dbReference type="EMBL" id="SRZB01000004">
    <property type="protein sequence ID" value="TGX99893.1"/>
    <property type="molecule type" value="Genomic_DNA"/>
</dbReference>
<name>A0AC61R1P6_9FIRM</name>
<keyword evidence="2" id="KW-1185">Reference proteome</keyword>